<feature type="domain" description="NodB homology" evidence="2">
    <location>
        <begin position="97"/>
        <end position="290"/>
    </location>
</feature>
<keyword evidence="3" id="KW-0119">Carbohydrate metabolism</keyword>
<keyword evidence="4" id="KW-1185">Reference proteome</keyword>
<gene>
    <name evidence="3" type="ORF">DWB77_03162</name>
</gene>
<dbReference type="GO" id="GO:0016798">
    <property type="term" value="F:hydrolase activity, acting on glycosyl bonds"/>
    <property type="evidence" value="ECO:0007669"/>
    <property type="project" value="UniProtKB-KW"/>
</dbReference>
<evidence type="ECO:0000259" key="2">
    <source>
        <dbReference type="PROSITE" id="PS51677"/>
    </source>
</evidence>
<dbReference type="EMBL" id="CP032698">
    <property type="protein sequence ID" value="AYG81024.1"/>
    <property type="molecule type" value="Genomic_DNA"/>
</dbReference>
<keyword evidence="3" id="KW-0378">Hydrolase</keyword>
<feature type="signal peptide" evidence="1">
    <location>
        <begin position="1"/>
        <end position="31"/>
    </location>
</feature>
<dbReference type="InterPro" id="IPR002509">
    <property type="entry name" value="NODB_dom"/>
</dbReference>
<dbReference type="CDD" id="cd10917">
    <property type="entry name" value="CE4_NodB_like_6s_7s"/>
    <property type="match status" value="1"/>
</dbReference>
<evidence type="ECO:0000313" key="3">
    <source>
        <dbReference type="EMBL" id="AYG81024.1"/>
    </source>
</evidence>
<proteinExistence type="predicted"/>
<keyword evidence="1" id="KW-0732">Signal</keyword>
<sequence>MRRAHRFRAALAGLLAVGALLGPLAGCTEQAAPVGPFQRLGRKAAQRGVPRVGPDARAVAAARRWGLGAPLAPAPRPAVGRGPELSFVVDHVPMRAKVVFLTFDDGPGVDPAFVRMVHDLGVPVTLFPNDGGAAGAGAGAGADGGALPGRDRSDVLRALGAGVHNHALHHRDLRALDYEGQRAEICGRQGRLAARAAAIRPRFFRPPYGAYDASTLRAAKECGISAVVLARAGMTPEGLRYAGGAHGLRAGDIVRGSLPAAGGGGMRGVVRLLEEVRVQGFAVGRLEDYL</sequence>
<name>A0A387HBZ2_9ACTN</name>
<organism evidence="3 4">
    <name type="scientific">Streptomyces hundungensis</name>
    <dbReference type="NCBI Taxonomy" id="1077946"/>
    <lineage>
        <taxon>Bacteria</taxon>
        <taxon>Bacillati</taxon>
        <taxon>Actinomycetota</taxon>
        <taxon>Actinomycetes</taxon>
        <taxon>Kitasatosporales</taxon>
        <taxon>Streptomycetaceae</taxon>
        <taxon>Streptomyces</taxon>
    </lineage>
</organism>
<dbReference type="SUPFAM" id="SSF88713">
    <property type="entry name" value="Glycoside hydrolase/deacetylase"/>
    <property type="match status" value="1"/>
</dbReference>
<dbReference type="RefSeq" id="WP_246033540.1">
    <property type="nucleotide sequence ID" value="NZ_CP032698.1"/>
</dbReference>
<dbReference type="Gene3D" id="3.20.20.370">
    <property type="entry name" value="Glycoside hydrolase/deacetylase"/>
    <property type="match status" value="1"/>
</dbReference>
<keyword evidence="3" id="KW-0858">Xylan degradation</keyword>
<dbReference type="InterPro" id="IPR011330">
    <property type="entry name" value="Glyco_hydro/deAcase_b/a-brl"/>
</dbReference>
<dbReference type="InterPro" id="IPR050248">
    <property type="entry name" value="Polysacc_deacetylase_ArnD"/>
</dbReference>
<dbReference type="Proteomes" id="UP000271554">
    <property type="component" value="Chromosome"/>
</dbReference>
<dbReference type="AlphaFoldDB" id="A0A387HBZ2"/>
<reference evidence="3 4" key="1">
    <citation type="submission" date="2018-10" db="EMBL/GenBank/DDBJ databases">
        <title>Relationship between Morphology and Antimicrobial Activity in Streptomyces.</title>
        <authorList>
            <person name="Kang H.J."/>
            <person name="Kim S.B."/>
        </authorList>
    </citation>
    <scope>NUCLEOTIDE SEQUENCE [LARGE SCALE GENOMIC DNA]</scope>
    <source>
        <strain evidence="3 4">BH38</strain>
    </source>
</reference>
<keyword evidence="3" id="KW-0624">Polysaccharide degradation</keyword>
<dbReference type="GO" id="GO:0045493">
    <property type="term" value="P:xylan catabolic process"/>
    <property type="evidence" value="ECO:0007669"/>
    <property type="project" value="UniProtKB-KW"/>
</dbReference>
<dbReference type="PANTHER" id="PTHR10587">
    <property type="entry name" value="GLYCOSYL TRANSFERASE-RELATED"/>
    <property type="match status" value="1"/>
</dbReference>
<protein>
    <submittedName>
        <fullName evidence="3">Bifunctional xylanase/xylan deacetylase</fullName>
    </submittedName>
</protein>
<dbReference type="PROSITE" id="PS51677">
    <property type="entry name" value="NODB"/>
    <property type="match status" value="1"/>
</dbReference>
<dbReference type="Pfam" id="PF01522">
    <property type="entry name" value="Polysacc_deac_1"/>
    <property type="match status" value="1"/>
</dbReference>
<dbReference type="KEGG" id="shun:DWB77_03162"/>
<feature type="chain" id="PRO_5017409864" evidence="1">
    <location>
        <begin position="32"/>
        <end position="290"/>
    </location>
</feature>
<keyword evidence="3" id="KW-0326">Glycosidase</keyword>
<dbReference type="GO" id="GO:0016810">
    <property type="term" value="F:hydrolase activity, acting on carbon-nitrogen (but not peptide) bonds"/>
    <property type="evidence" value="ECO:0007669"/>
    <property type="project" value="InterPro"/>
</dbReference>
<dbReference type="PANTHER" id="PTHR10587:SF134">
    <property type="entry name" value="SECRETED PROTEIN"/>
    <property type="match status" value="1"/>
</dbReference>
<accession>A0A387HBZ2</accession>
<evidence type="ECO:0000313" key="4">
    <source>
        <dbReference type="Proteomes" id="UP000271554"/>
    </source>
</evidence>
<evidence type="ECO:0000256" key="1">
    <source>
        <dbReference type="SAM" id="SignalP"/>
    </source>
</evidence>